<evidence type="ECO:0000256" key="1">
    <source>
        <dbReference type="SAM" id="MobiDB-lite"/>
    </source>
</evidence>
<protein>
    <submittedName>
        <fullName evidence="2">Protein prenylyltransferase superfamily protein</fullName>
    </submittedName>
</protein>
<organism evidence="2 3">
    <name type="scientific">Striga asiatica</name>
    <name type="common">Asiatic witchweed</name>
    <name type="synonym">Buchnera asiatica</name>
    <dbReference type="NCBI Taxonomy" id="4170"/>
    <lineage>
        <taxon>Eukaryota</taxon>
        <taxon>Viridiplantae</taxon>
        <taxon>Streptophyta</taxon>
        <taxon>Embryophyta</taxon>
        <taxon>Tracheophyta</taxon>
        <taxon>Spermatophyta</taxon>
        <taxon>Magnoliopsida</taxon>
        <taxon>eudicotyledons</taxon>
        <taxon>Gunneridae</taxon>
        <taxon>Pentapetalae</taxon>
        <taxon>asterids</taxon>
        <taxon>lamiids</taxon>
        <taxon>Lamiales</taxon>
        <taxon>Orobanchaceae</taxon>
        <taxon>Buchnereae</taxon>
        <taxon>Striga</taxon>
    </lineage>
</organism>
<dbReference type="GO" id="GO:0016740">
    <property type="term" value="F:transferase activity"/>
    <property type="evidence" value="ECO:0007669"/>
    <property type="project" value="UniProtKB-KW"/>
</dbReference>
<evidence type="ECO:0000313" key="3">
    <source>
        <dbReference type="Proteomes" id="UP000325081"/>
    </source>
</evidence>
<feature type="compositionally biased region" description="Basic residues" evidence="1">
    <location>
        <begin position="114"/>
        <end position="123"/>
    </location>
</feature>
<sequence length="200" mass="21653">MLSSSLSTISSSSLGDSFSTPYPTLPTALLVRESSFPSLLTEHDVQNFSSAAVGGPISSTASDCIEIRSRMSYSFRRILSDSTREASPTSLKASADDGDGIAPPAESGSNPARKSGRLRRRRGVFRRRPSRDGWSLRARLACFRADLRSPEVKFSSASVLKRRASSSGRDGPIEPALLSSSDIFGEDENEMGRVEIFQEN</sequence>
<evidence type="ECO:0000313" key="2">
    <source>
        <dbReference type="EMBL" id="GER26792.1"/>
    </source>
</evidence>
<gene>
    <name evidence="2" type="ORF">STAS_02461</name>
</gene>
<name>A0A5A7P201_STRAF</name>
<reference evidence="3" key="1">
    <citation type="journal article" date="2019" name="Curr. Biol.">
        <title>Genome Sequence of Striga asiatica Provides Insight into the Evolution of Plant Parasitism.</title>
        <authorList>
            <person name="Yoshida S."/>
            <person name="Kim S."/>
            <person name="Wafula E.K."/>
            <person name="Tanskanen J."/>
            <person name="Kim Y.M."/>
            <person name="Honaas L."/>
            <person name="Yang Z."/>
            <person name="Spallek T."/>
            <person name="Conn C.E."/>
            <person name="Ichihashi Y."/>
            <person name="Cheong K."/>
            <person name="Cui S."/>
            <person name="Der J.P."/>
            <person name="Gundlach H."/>
            <person name="Jiao Y."/>
            <person name="Hori C."/>
            <person name="Ishida J.K."/>
            <person name="Kasahara H."/>
            <person name="Kiba T."/>
            <person name="Kim M.S."/>
            <person name="Koo N."/>
            <person name="Laohavisit A."/>
            <person name="Lee Y.H."/>
            <person name="Lumba S."/>
            <person name="McCourt P."/>
            <person name="Mortimer J.C."/>
            <person name="Mutuku J.M."/>
            <person name="Nomura T."/>
            <person name="Sasaki-Sekimoto Y."/>
            <person name="Seto Y."/>
            <person name="Wang Y."/>
            <person name="Wakatake T."/>
            <person name="Sakakibara H."/>
            <person name="Demura T."/>
            <person name="Yamaguchi S."/>
            <person name="Yoneyama K."/>
            <person name="Manabe R.I."/>
            <person name="Nelson D.C."/>
            <person name="Schulman A.H."/>
            <person name="Timko M.P."/>
            <person name="dePamphilis C.W."/>
            <person name="Choi D."/>
            <person name="Shirasu K."/>
        </authorList>
    </citation>
    <scope>NUCLEOTIDE SEQUENCE [LARGE SCALE GENOMIC DNA]</scope>
    <source>
        <strain evidence="3">cv. UVA1</strain>
    </source>
</reference>
<keyword evidence="2" id="KW-0808">Transferase</keyword>
<comment type="caution">
    <text evidence="2">The sequence shown here is derived from an EMBL/GenBank/DDBJ whole genome shotgun (WGS) entry which is preliminary data.</text>
</comment>
<dbReference type="EMBL" id="BKCP01001225">
    <property type="protein sequence ID" value="GER26792.1"/>
    <property type="molecule type" value="Genomic_DNA"/>
</dbReference>
<accession>A0A5A7P201</accession>
<dbReference type="AlphaFoldDB" id="A0A5A7P201"/>
<feature type="region of interest" description="Disordered" evidence="1">
    <location>
        <begin position="158"/>
        <end position="184"/>
    </location>
</feature>
<dbReference type="Proteomes" id="UP000325081">
    <property type="component" value="Unassembled WGS sequence"/>
</dbReference>
<keyword evidence="3" id="KW-1185">Reference proteome</keyword>
<proteinExistence type="predicted"/>
<feature type="region of interest" description="Disordered" evidence="1">
    <location>
        <begin position="86"/>
        <end position="123"/>
    </location>
</feature>